<sequence length="61" mass="7062">MPKQKTNQGPCSIYNYNKESIRFKSLTDNAFAKNNLRKNYQNNISLDNISLDNIIENNNPV</sequence>
<feature type="non-terminal residue" evidence="1">
    <location>
        <position position="61"/>
    </location>
</feature>
<gene>
    <name evidence="1" type="ORF">DERYTH_LOCUS24009</name>
</gene>
<evidence type="ECO:0000313" key="1">
    <source>
        <dbReference type="EMBL" id="CAG8804015.1"/>
    </source>
</evidence>
<protein>
    <submittedName>
        <fullName evidence="1">18133_t:CDS:1</fullName>
    </submittedName>
</protein>
<accession>A0A9N9P4Y5</accession>
<organism evidence="1 2">
    <name type="scientific">Dentiscutata erythropus</name>
    <dbReference type="NCBI Taxonomy" id="1348616"/>
    <lineage>
        <taxon>Eukaryota</taxon>
        <taxon>Fungi</taxon>
        <taxon>Fungi incertae sedis</taxon>
        <taxon>Mucoromycota</taxon>
        <taxon>Glomeromycotina</taxon>
        <taxon>Glomeromycetes</taxon>
        <taxon>Diversisporales</taxon>
        <taxon>Gigasporaceae</taxon>
        <taxon>Dentiscutata</taxon>
    </lineage>
</organism>
<evidence type="ECO:0000313" key="2">
    <source>
        <dbReference type="Proteomes" id="UP000789405"/>
    </source>
</evidence>
<keyword evidence="2" id="KW-1185">Reference proteome</keyword>
<comment type="caution">
    <text evidence="1">The sequence shown here is derived from an EMBL/GenBank/DDBJ whole genome shotgun (WGS) entry which is preliminary data.</text>
</comment>
<dbReference type="Proteomes" id="UP000789405">
    <property type="component" value="Unassembled WGS sequence"/>
</dbReference>
<dbReference type="AlphaFoldDB" id="A0A9N9P4Y5"/>
<dbReference type="EMBL" id="CAJVPY010038539">
    <property type="protein sequence ID" value="CAG8804015.1"/>
    <property type="molecule type" value="Genomic_DNA"/>
</dbReference>
<name>A0A9N9P4Y5_9GLOM</name>
<reference evidence="1" key="1">
    <citation type="submission" date="2021-06" db="EMBL/GenBank/DDBJ databases">
        <authorList>
            <person name="Kallberg Y."/>
            <person name="Tangrot J."/>
            <person name="Rosling A."/>
        </authorList>
    </citation>
    <scope>NUCLEOTIDE SEQUENCE</scope>
    <source>
        <strain evidence="1">MA453B</strain>
    </source>
</reference>
<proteinExistence type="predicted"/>